<accession>A0A0B1SDU6</accession>
<reference evidence="1 2" key="1">
    <citation type="submission" date="2014-03" db="EMBL/GenBank/DDBJ databases">
        <title>Draft genome of the hookworm Oesophagostomum dentatum.</title>
        <authorList>
            <person name="Mitreva M."/>
        </authorList>
    </citation>
    <scope>NUCLEOTIDE SEQUENCE [LARGE SCALE GENOMIC DNA]</scope>
    <source>
        <strain evidence="1 2">OD-Hann</strain>
    </source>
</reference>
<dbReference type="OrthoDB" id="3640at2759"/>
<dbReference type="Proteomes" id="UP000053660">
    <property type="component" value="Unassembled WGS sequence"/>
</dbReference>
<dbReference type="EMBL" id="KN586898">
    <property type="protein sequence ID" value="KHJ81677.1"/>
    <property type="molecule type" value="Genomic_DNA"/>
</dbReference>
<proteinExistence type="predicted"/>
<protein>
    <submittedName>
        <fullName evidence="1">Uncharacterized protein</fullName>
    </submittedName>
</protein>
<organism evidence="1 2">
    <name type="scientific">Oesophagostomum dentatum</name>
    <name type="common">Nodular worm</name>
    <dbReference type="NCBI Taxonomy" id="61180"/>
    <lineage>
        <taxon>Eukaryota</taxon>
        <taxon>Metazoa</taxon>
        <taxon>Ecdysozoa</taxon>
        <taxon>Nematoda</taxon>
        <taxon>Chromadorea</taxon>
        <taxon>Rhabditida</taxon>
        <taxon>Rhabditina</taxon>
        <taxon>Rhabditomorpha</taxon>
        <taxon>Strongyloidea</taxon>
        <taxon>Strongylidae</taxon>
        <taxon>Oesophagostomum</taxon>
    </lineage>
</organism>
<evidence type="ECO:0000313" key="2">
    <source>
        <dbReference type="Proteomes" id="UP000053660"/>
    </source>
</evidence>
<evidence type="ECO:0000313" key="1">
    <source>
        <dbReference type="EMBL" id="KHJ81677.1"/>
    </source>
</evidence>
<gene>
    <name evidence="1" type="ORF">OESDEN_18635</name>
</gene>
<dbReference type="AlphaFoldDB" id="A0A0B1SDU6"/>
<name>A0A0B1SDU6_OESDE</name>
<dbReference type="Gene3D" id="3.40.140.10">
    <property type="entry name" value="Cytidine Deaminase, domain 2"/>
    <property type="match status" value="1"/>
</dbReference>
<sequence length="124" mass="13394">MTCNREIYYSSSVVSFKSSSCLPFFFSDPGINTSAISYSSFNVTPGVESVNAGATTSVGVPTVNRSNKPDSQYPSQDIASPIGIKTVWIAGDLIKKFLACAEQNTLRDVETCGTLCGRIVREFF</sequence>
<keyword evidence="2" id="KW-1185">Reference proteome</keyword>